<gene>
    <name evidence="1" type="ORF">BA896_001590</name>
</gene>
<dbReference type="EMBL" id="MAQB02000001">
    <property type="protein sequence ID" value="OFJ47885.1"/>
    <property type="molecule type" value="Genomic_DNA"/>
</dbReference>
<accession>A0A1E8PNU5</accession>
<comment type="caution">
    <text evidence="1">The sequence shown here is derived from an EMBL/GenBank/DDBJ whole genome shotgun (WGS) entry which is preliminary data.</text>
</comment>
<organism evidence="1 2">
    <name type="scientific">Janthinobacterium lividum</name>
    <dbReference type="NCBI Taxonomy" id="29581"/>
    <lineage>
        <taxon>Bacteria</taxon>
        <taxon>Pseudomonadati</taxon>
        <taxon>Pseudomonadota</taxon>
        <taxon>Betaproteobacteria</taxon>
        <taxon>Burkholderiales</taxon>
        <taxon>Oxalobacteraceae</taxon>
        <taxon>Janthinobacterium</taxon>
    </lineage>
</organism>
<evidence type="ECO:0000313" key="2">
    <source>
        <dbReference type="Proteomes" id="UP000092634"/>
    </source>
</evidence>
<sequence length="64" mass="7026">MAGPYTMANAAKQQLYNMARERQGKHGTLGNAAALGKNVAVKTKKLPMAASLMIFIQHSRRRRA</sequence>
<dbReference type="AlphaFoldDB" id="A0A1E8PNU5"/>
<evidence type="ECO:0000313" key="1">
    <source>
        <dbReference type="EMBL" id="OFJ47885.1"/>
    </source>
</evidence>
<protein>
    <submittedName>
        <fullName evidence="1">Uncharacterized protein</fullName>
    </submittedName>
</protein>
<reference evidence="1 2" key="1">
    <citation type="submission" date="2016-10" db="EMBL/GenBank/DDBJ databases">
        <title>Updated version of Genome Assembly of Janthinobacterium lividum ERGS5:01.</title>
        <authorList>
            <person name="Kumar R."/>
            <person name="Acharya V."/>
            <person name="Singh D."/>
        </authorList>
    </citation>
    <scope>NUCLEOTIDE SEQUENCE [LARGE SCALE GENOMIC DNA]</scope>
    <source>
        <strain evidence="1 2">ERGS5:01</strain>
    </source>
</reference>
<dbReference type="Proteomes" id="UP000092634">
    <property type="component" value="Unassembled WGS sequence"/>
</dbReference>
<proteinExistence type="predicted"/>
<name>A0A1E8PNU5_9BURK</name>